<evidence type="ECO:0000313" key="2">
    <source>
        <dbReference type="Proteomes" id="UP000298061"/>
    </source>
</evidence>
<dbReference type="Proteomes" id="UP000298061">
    <property type="component" value="Unassembled WGS sequence"/>
</dbReference>
<protein>
    <submittedName>
        <fullName evidence="1">Uncharacterized protein</fullName>
    </submittedName>
</protein>
<dbReference type="AlphaFoldDB" id="A0A4Y9ZNQ3"/>
<sequence length="185" mass="21257">MPQAFDKHISAFHSSGDFKEKELHSGKFFTEAKDFVFGRPATLVNAMNTFDFMNHELTHTSYAHRLPPTFIEQGRHWANYHEDGVFSDKDMGGTGNIARRTLLRSIISSLQARRLRWRSLATEMIEDDESLRGISDYASAIAIEPRRGSLPDNRDFLRFKFKNSTTEEEFRTLPCTCSTTRATSR</sequence>
<dbReference type="EMBL" id="SFCI01001739">
    <property type="protein sequence ID" value="TFY75059.1"/>
    <property type="molecule type" value="Genomic_DNA"/>
</dbReference>
<reference evidence="1 2" key="1">
    <citation type="submission" date="2019-02" db="EMBL/GenBank/DDBJ databases">
        <title>Genome sequencing of the rare red list fungi Hericium alpestre (H. flagellum).</title>
        <authorList>
            <person name="Buettner E."/>
            <person name="Kellner H."/>
        </authorList>
    </citation>
    <scope>NUCLEOTIDE SEQUENCE [LARGE SCALE GENOMIC DNA]</scope>
    <source>
        <strain evidence="1 2">DSM 108284</strain>
    </source>
</reference>
<evidence type="ECO:0000313" key="1">
    <source>
        <dbReference type="EMBL" id="TFY75059.1"/>
    </source>
</evidence>
<dbReference type="OrthoDB" id="258392at2759"/>
<organism evidence="1 2">
    <name type="scientific">Hericium alpestre</name>
    <dbReference type="NCBI Taxonomy" id="135208"/>
    <lineage>
        <taxon>Eukaryota</taxon>
        <taxon>Fungi</taxon>
        <taxon>Dikarya</taxon>
        <taxon>Basidiomycota</taxon>
        <taxon>Agaricomycotina</taxon>
        <taxon>Agaricomycetes</taxon>
        <taxon>Russulales</taxon>
        <taxon>Hericiaceae</taxon>
        <taxon>Hericium</taxon>
    </lineage>
</organism>
<comment type="caution">
    <text evidence="1">The sequence shown here is derived from an EMBL/GenBank/DDBJ whole genome shotgun (WGS) entry which is preliminary data.</text>
</comment>
<name>A0A4Y9ZNQ3_9AGAM</name>
<proteinExistence type="predicted"/>
<gene>
    <name evidence="1" type="ORF">EWM64_g8954</name>
</gene>
<dbReference type="STRING" id="135208.A0A4Y9ZNQ3"/>
<keyword evidence="2" id="KW-1185">Reference proteome</keyword>
<accession>A0A4Y9ZNQ3</accession>